<evidence type="ECO:0000313" key="3">
    <source>
        <dbReference type="Proteomes" id="UP000078387"/>
    </source>
</evidence>
<dbReference type="VEuPathDB" id="AmoebaDB:EHI7A_048840"/>
<comment type="caution">
    <text evidence="2">The sequence shown here is derived from an EMBL/GenBank/DDBJ whole genome shotgun (WGS) entry which is preliminary data.</text>
</comment>
<dbReference type="PANTHER" id="PTHR37049:SF4">
    <property type="entry name" value="RHODANESE DOMAIN-CONTAINING PROTEIN"/>
    <property type="match status" value="1"/>
</dbReference>
<dbReference type="VEuPathDB" id="AmoebaDB:EHI8A_055300"/>
<keyword evidence="1" id="KW-0732">Signal</keyword>
<accession>A0A5K1VHA8</accession>
<name>A0A5K1VHA8_ENTHI</name>
<dbReference type="SUPFAM" id="SSF52096">
    <property type="entry name" value="ClpP/crotonase"/>
    <property type="match status" value="1"/>
</dbReference>
<dbReference type="VEuPathDB" id="AmoebaDB:EHI_067200"/>
<organism evidence="2 3">
    <name type="scientific">Entamoeba histolytica</name>
    <dbReference type="NCBI Taxonomy" id="5759"/>
    <lineage>
        <taxon>Eukaryota</taxon>
        <taxon>Amoebozoa</taxon>
        <taxon>Evosea</taxon>
        <taxon>Archamoebae</taxon>
        <taxon>Mastigamoebida</taxon>
        <taxon>Entamoebidae</taxon>
        <taxon>Entamoeba</taxon>
    </lineage>
</organism>
<protein>
    <submittedName>
        <fullName evidence="2">Uncharacterized protein</fullName>
    </submittedName>
</protein>
<feature type="chain" id="PRO_5023856994" evidence="1">
    <location>
        <begin position="19"/>
        <end position="712"/>
    </location>
</feature>
<reference evidence="2 3" key="1">
    <citation type="submission" date="2016-05" db="EMBL/GenBank/DDBJ databases">
        <title>First whole genome sequencing of Entamoeba histolytica HM1:IMSS-clone-6.</title>
        <authorList>
            <person name="Mukherjee Avik.K."/>
            <person name="Izumyama S."/>
            <person name="Nakada-Tsukui K."/>
            <person name="Nozaki T."/>
        </authorList>
    </citation>
    <scope>NUCLEOTIDE SEQUENCE [LARGE SCALE GENOMIC DNA]</scope>
    <source>
        <strain evidence="2 3">HM1:IMSS clone 6</strain>
    </source>
</reference>
<dbReference type="OMA" id="MRMNIIL"/>
<dbReference type="EMBL" id="BDEQ01000001">
    <property type="protein sequence ID" value="GAT98669.1"/>
    <property type="molecule type" value="Genomic_DNA"/>
</dbReference>
<dbReference type="AlphaFoldDB" id="A0A5K1VHA8"/>
<proteinExistence type="predicted"/>
<dbReference type="PANTHER" id="PTHR37049">
    <property type="entry name" value="PEPTIDASE S41 FAMILY PROTEIN"/>
    <property type="match status" value="1"/>
</dbReference>
<gene>
    <name evidence="2" type="ORF">CL6EHI_067200</name>
</gene>
<dbReference type="VEuPathDB" id="AmoebaDB:EHI5A_078830"/>
<dbReference type="Proteomes" id="UP000078387">
    <property type="component" value="Unassembled WGS sequence"/>
</dbReference>
<dbReference type="InterPro" id="IPR052766">
    <property type="entry name" value="S41A_metabolite_peptidase"/>
</dbReference>
<evidence type="ECO:0000313" key="2">
    <source>
        <dbReference type="EMBL" id="GAT98669.1"/>
    </source>
</evidence>
<feature type="signal peptide" evidence="1">
    <location>
        <begin position="1"/>
        <end position="18"/>
    </location>
</feature>
<dbReference type="Gene3D" id="3.90.226.10">
    <property type="entry name" value="2-enoyl-CoA Hydratase, Chain A, domain 1"/>
    <property type="match status" value="1"/>
</dbReference>
<sequence length="712" mass="81609">MKMNIILCLFVLIASSQTCDEFKNYSYKPINESFNCFNSVSTTISENKILVDLLHTYFEAYVYKDILKAPPQPSFSITYYKSVDIDTELKNVNINTSCLYDFLVDIQKIIISTGDSHLNFFIRPEQGKPNALFFDFYYSLPFKVAISNTKQMYLLPQSLTDPFNESIPISIVRNQNIVVKYINGKDPFDVIRRFADLFVPLKCPHARFTNAQKSFTFGSIGRTPLPKSYLNTKFEIEWENGEKDVISYFILRINRSSMSKRARKKVDRVFTSGIGNILLPEDVFDSLSRDFNKLKKNEDFGYVSNDKMVSCSVNTTKKINTFVLTSFAPDDDWQNYQLVIKQCINLFDENSYPIQIILPLNGGGYVTYAQNIEKIFAPHDDVNLIVGARISNFTEKVMKQVEAKSIKNPPNCQPREKTNVDVLGDWYMNPKIINYGKNEHKIIQPSLIDENGEIIERFINNQRKPTDIVVYTDSFCFSGCSIFTKGLKERGSAIITGFGGDPNGNIDEFEVGQSPTTVLFLNEYLGKSSDPFIGYGYGVSLSFFETFRFNYNYTETIPREFIPDIVDERVNIFSFSSNDYSTFIESTLTIIEKYKTRCNPKNKRLVKKTTNCDSKIKIPHAHGGYECDDNGFWSKRCVPTYCDYGYLFDFDTKRCILQSCPIVQPDGFHDIIDPKDSSSQETSTSETTSSDINNAFIHKIHFMVIVLIIFVL</sequence>
<dbReference type="InterPro" id="IPR029045">
    <property type="entry name" value="ClpP/crotonase-like_dom_sf"/>
</dbReference>
<dbReference type="VEuPathDB" id="AmoebaDB:KM1_095890"/>
<evidence type="ECO:0000256" key="1">
    <source>
        <dbReference type="SAM" id="SignalP"/>
    </source>
</evidence>